<name>A0A9Q8T4R2_9PEZI</name>
<evidence type="ECO:0000259" key="5">
    <source>
        <dbReference type="PROSITE" id="PS50102"/>
    </source>
</evidence>
<feature type="region of interest" description="Disordered" evidence="4">
    <location>
        <begin position="47"/>
        <end position="66"/>
    </location>
</feature>
<feature type="region of interest" description="Disordered" evidence="4">
    <location>
        <begin position="384"/>
        <end position="435"/>
    </location>
</feature>
<dbReference type="PANTHER" id="PTHR24012">
    <property type="entry name" value="RNA BINDING PROTEIN"/>
    <property type="match status" value="1"/>
</dbReference>
<reference evidence="6" key="1">
    <citation type="journal article" date="2021" name="Mol. Plant Microbe Interact.">
        <title>Complete Genome Sequence of the Plant-Pathogenic Fungus Colletotrichum lupini.</title>
        <authorList>
            <person name="Baroncelli R."/>
            <person name="Pensec F."/>
            <person name="Da Lio D."/>
            <person name="Boufleur T."/>
            <person name="Vicente I."/>
            <person name="Sarrocco S."/>
            <person name="Picot A."/>
            <person name="Baraldi E."/>
            <person name="Sukno S."/>
            <person name="Thon M."/>
            <person name="Le Floch G."/>
        </authorList>
    </citation>
    <scope>NUCLEOTIDE SEQUENCE</scope>
    <source>
        <strain evidence="6">IMI 504893</strain>
    </source>
</reference>
<keyword evidence="2 3" id="KW-0694">RNA-binding</keyword>
<dbReference type="AlphaFoldDB" id="A0A9Q8T4R2"/>
<accession>A0A9Q8T4R2</accession>
<evidence type="ECO:0000256" key="3">
    <source>
        <dbReference type="PROSITE-ProRule" id="PRU00176"/>
    </source>
</evidence>
<dbReference type="InterPro" id="IPR012677">
    <property type="entry name" value="Nucleotide-bd_a/b_plait_sf"/>
</dbReference>
<evidence type="ECO:0000313" key="7">
    <source>
        <dbReference type="Proteomes" id="UP000830671"/>
    </source>
</evidence>
<dbReference type="RefSeq" id="XP_049150810.1">
    <property type="nucleotide sequence ID" value="XM_049293664.1"/>
</dbReference>
<dbReference type="InterPro" id="IPR000504">
    <property type="entry name" value="RRM_dom"/>
</dbReference>
<feature type="region of interest" description="Disordered" evidence="4">
    <location>
        <begin position="326"/>
        <end position="361"/>
    </location>
</feature>
<feature type="domain" description="RRM" evidence="5">
    <location>
        <begin position="500"/>
        <end position="578"/>
    </location>
</feature>
<gene>
    <name evidence="6" type="ORF">CLUP02_14737</name>
</gene>
<dbReference type="KEGG" id="clup:CLUP02_14737"/>
<evidence type="ECO:0000256" key="4">
    <source>
        <dbReference type="SAM" id="MobiDB-lite"/>
    </source>
</evidence>
<sequence>MPHPSLVKLDRNIWSPSLSPEAGVFNLYLPYSAQTPSQLVLTHIRRELPSQNRDEGSPSHRRTRNDDSLDILLQNYNNLLQKLEQAEPLVYKGALALLAITCRVMTSPHEGREQAIIDKAAPAHPATIEQVRALVHEAALASSVRLWPFIAKGGNRRGCSRLFATLVSEVMTSQKAGAGRASAHEAAPALSATIARALPCGLNLNPTISLSSGFLYLSEIHPPFASKYLHFSSHNNPYPQPIPIPISSFHCFLPTSLSHIQSHHSRSSQSSKPSFAKLTTSAYTFAMASMSDLLADPADRAMFMERLEQLGIQHDREQALRVAAMASQNAGQAGDRNGRKSTGKSSSSSEDGETGGGVRLTNEYLAGNPYGLLASLETAESSAQLNTSSLRGSPSRSSKDAAKALRPTSSATAAVGGSRSTIPETTASDVFTETASGSGKDPVVTALSYTLGQSNLQTSEIGANGMSQRNEYVGGSPSKGISSFVRNVADTSQFGFPTGSCIFVANLPEYKDDITLEAAVISEFDRFGVVFVKIRRDGSGMPYAFVQFNTKEDAENARIQGRGSLILGRPCRTETVRANRTYIIYRHDRVNMTVEEAQELLTPFGALDRINLLDKEIQEKLGLPVTVRVQFAVHDPSQQVLRAFRMNHTYRVESYDFKKAMQIRARMPHRPPMENNTAERDGRSIFMGDLPLGFTEDKIRNLMDQIGGVVAVHTQQCAYEDGPKQIAFVEFTNVSYARSAIERFNDSLVEDHIIRVQQRMDRRRRYGGFNGGGSNRAFQNNSYHGSVASTPARLSHVQQRLTSLAIEAAPSSEAAQGTLTVMPPSYPLNPRHGLMVGTQSLQAPQNGDYMQQNTQQSVQQNMQQNMQSIQTQTQMHPQINSNQGMQIQTQQPLNNQIVSQMQMQPGPMQQVQPAMHSPMHMQPMSNQMSTHMNNQIAQQSPMNAQPMGHNMNQQMIQQAPMNAQPMGQQISQPMAQGMPMQQTPVQYPMAPPPVPSQMGTPMHNNNNGMPYYAQGGPVQTPVQQSPVGFWGYGHGTPLWTPFTRDFAPHSSPAHHPQMPFTGLMQSEPVMSDVNQAFVTDGSDRSN</sequence>
<dbReference type="GO" id="GO:0003723">
    <property type="term" value="F:RNA binding"/>
    <property type="evidence" value="ECO:0007669"/>
    <property type="project" value="UniProtKB-UniRule"/>
</dbReference>
<dbReference type="SMART" id="SM00360">
    <property type="entry name" value="RRM"/>
    <property type="match status" value="2"/>
</dbReference>
<dbReference type="EMBL" id="CP019480">
    <property type="protein sequence ID" value="UQC89209.1"/>
    <property type="molecule type" value="Genomic_DNA"/>
</dbReference>
<dbReference type="CDD" id="cd00590">
    <property type="entry name" value="RRM_SF"/>
    <property type="match status" value="1"/>
</dbReference>
<dbReference type="GeneID" id="73348674"/>
<protein>
    <submittedName>
        <fullName evidence="6">RNA recognition domain-containing protein</fullName>
    </submittedName>
</protein>
<feature type="domain" description="RRM" evidence="5">
    <location>
        <begin position="683"/>
        <end position="761"/>
    </location>
</feature>
<proteinExistence type="predicted"/>
<dbReference type="InterPro" id="IPR035979">
    <property type="entry name" value="RBD_domain_sf"/>
</dbReference>
<feature type="compositionally biased region" description="Polar residues" evidence="4">
    <location>
        <begin position="407"/>
        <end position="435"/>
    </location>
</feature>
<evidence type="ECO:0000256" key="1">
    <source>
        <dbReference type="ARBA" id="ARBA00022737"/>
    </source>
</evidence>
<evidence type="ECO:0000313" key="6">
    <source>
        <dbReference type="EMBL" id="UQC89209.1"/>
    </source>
</evidence>
<keyword evidence="1" id="KW-0677">Repeat</keyword>
<organism evidence="6 7">
    <name type="scientific">Colletotrichum lupini</name>
    <dbReference type="NCBI Taxonomy" id="145971"/>
    <lineage>
        <taxon>Eukaryota</taxon>
        <taxon>Fungi</taxon>
        <taxon>Dikarya</taxon>
        <taxon>Ascomycota</taxon>
        <taxon>Pezizomycotina</taxon>
        <taxon>Sordariomycetes</taxon>
        <taxon>Hypocreomycetidae</taxon>
        <taxon>Glomerellales</taxon>
        <taxon>Glomerellaceae</taxon>
        <taxon>Colletotrichum</taxon>
        <taxon>Colletotrichum acutatum species complex</taxon>
    </lineage>
</organism>
<evidence type="ECO:0000256" key="2">
    <source>
        <dbReference type="ARBA" id="ARBA00022884"/>
    </source>
</evidence>
<dbReference type="Proteomes" id="UP000830671">
    <property type="component" value="Chromosome 8"/>
</dbReference>
<keyword evidence="7" id="KW-1185">Reference proteome</keyword>
<dbReference type="SUPFAM" id="SSF54928">
    <property type="entry name" value="RNA-binding domain, RBD"/>
    <property type="match status" value="2"/>
</dbReference>
<feature type="compositionally biased region" description="Basic and acidic residues" evidence="4">
    <location>
        <begin position="47"/>
        <end position="58"/>
    </location>
</feature>
<dbReference type="Pfam" id="PF00076">
    <property type="entry name" value="RRM_1"/>
    <property type="match status" value="2"/>
</dbReference>
<dbReference type="Gene3D" id="3.30.70.330">
    <property type="match status" value="2"/>
</dbReference>
<dbReference type="PROSITE" id="PS50102">
    <property type="entry name" value="RRM"/>
    <property type="match status" value="2"/>
</dbReference>